<organism evidence="2 3">
    <name type="scientific">Marinomonas spartinae</name>
    <dbReference type="NCBI Taxonomy" id="1792290"/>
    <lineage>
        <taxon>Bacteria</taxon>
        <taxon>Pseudomonadati</taxon>
        <taxon>Pseudomonadota</taxon>
        <taxon>Gammaproteobacteria</taxon>
        <taxon>Oceanospirillales</taxon>
        <taxon>Oceanospirillaceae</taxon>
        <taxon>Marinomonas</taxon>
    </lineage>
</organism>
<dbReference type="InterPro" id="IPR036086">
    <property type="entry name" value="ParB/Sulfiredoxin_sf"/>
</dbReference>
<keyword evidence="1" id="KW-0732">Signal</keyword>
<dbReference type="RefSeq" id="WP_067020440.1">
    <property type="nucleotide sequence ID" value="NZ_FLOB01000018.1"/>
</dbReference>
<dbReference type="CDD" id="cd16390">
    <property type="entry name" value="ParB_N_Srx_like"/>
    <property type="match status" value="1"/>
</dbReference>
<dbReference type="InterPro" id="IPR014956">
    <property type="entry name" value="ParBc_2"/>
</dbReference>
<keyword evidence="3" id="KW-1185">Reference proteome</keyword>
<reference evidence="2 3" key="1">
    <citation type="submission" date="2016-06" db="EMBL/GenBank/DDBJ databases">
        <authorList>
            <person name="Kjaerup R.B."/>
            <person name="Dalgaard T.S."/>
            <person name="Juul-Madsen H.R."/>
        </authorList>
    </citation>
    <scope>NUCLEOTIDE SEQUENCE [LARGE SCALE GENOMIC DNA]</scope>
    <source>
        <strain evidence="2 3">CECT 8886</strain>
    </source>
</reference>
<evidence type="ECO:0000313" key="2">
    <source>
        <dbReference type="EMBL" id="SBS37448.1"/>
    </source>
</evidence>
<evidence type="ECO:0000256" key="1">
    <source>
        <dbReference type="SAM" id="SignalP"/>
    </source>
</evidence>
<feature type="signal peptide" evidence="1">
    <location>
        <begin position="1"/>
        <end position="23"/>
    </location>
</feature>
<name>A0A1A8TU94_9GAMM</name>
<dbReference type="Proteomes" id="UP000092544">
    <property type="component" value="Unassembled WGS sequence"/>
</dbReference>
<evidence type="ECO:0000313" key="3">
    <source>
        <dbReference type="Proteomes" id="UP000092544"/>
    </source>
</evidence>
<accession>A0A1A8TU94</accession>
<protein>
    <submittedName>
        <fullName evidence="2">Putative ParB-like nuclease</fullName>
    </submittedName>
</protein>
<dbReference type="EMBL" id="FLOB01000018">
    <property type="protein sequence ID" value="SBS37448.1"/>
    <property type="molecule type" value="Genomic_DNA"/>
</dbReference>
<dbReference type="AlphaFoldDB" id="A0A1A8TU94"/>
<dbReference type="SUPFAM" id="SSF110849">
    <property type="entry name" value="ParB/Sulfiredoxin"/>
    <property type="match status" value="1"/>
</dbReference>
<gene>
    <name evidence="2" type="ORF">MSP8886_04116</name>
</gene>
<sequence length="305" mass="34433">MNAKALFTPILALLLVASSFANGAALHAGNVTKVSLDQIHPTQPAIGYDQVYYKLGRFKKAPKKLFDEICEVNGQKGLAHFDKASKPNDPTSFTCEDKVGAHPKDMKTIVIAPNNQYYLTDGHHTFNAFWQMQGGGAHFKVNVLVAKDYRNLANMQQFWRAMRKDGNTWLENSSGQPITYQQLPTSLGMKHFENDKYRSMMYFSRGIAWKKPQHPIPFLEFYWAKELRSDVDLNKYNLKTEKGYRQAIMAISHAILDIKSSNVGGSGQSTKAMGQLASFDKKAFKKLFKAKKGKIAYMLAYKNSL</sequence>
<feature type="chain" id="PRO_5008379281" evidence="1">
    <location>
        <begin position="24"/>
        <end position="305"/>
    </location>
</feature>
<proteinExistence type="predicted"/>
<dbReference type="Pfam" id="PF08857">
    <property type="entry name" value="ParBc_2"/>
    <property type="match status" value="1"/>
</dbReference>
<dbReference type="OrthoDB" id="323572at2"/>
<dbReference type="Gene3D" id="3.90.1530.10">
    <property type="entry name" value="Conserved hypothetical protein from pyrococcus furiosus pfu- 392566-001, ParB domain"/>
    <property type="match status" value="1"/>
</dbReference>